<keyword evidence="2" id="KW-1185">Reference proteome</keyword>
<name>A0ABV6KUD4_9BACI</name>
<comment type="caution">
    <text evidence="1">The sequence shown here is derived from an EMBL/GenBank/DDBJ whole genome shotgun (WGS) entry which is preliminary data.</text>
</comment>
<protein>
    <submittedName>
        <fullName evidence="1">Uncharacterized protein</fullName>
    </submittedName>
</protein>
<organism evidence="1 2">
    <name type="scientific">Robertmurraya beringensis</name>
    <dbReference type="NCBI Taxonomy" id="641660"/>
    <lineage>
        <taxon>Bacteria</taxon>
        <taxon>Bacillati</taxon>
        <taxon>Bacillota</taxon>
        <taxon>Bacilli</taxon>
        <taxon>Bacillales</taxon>
        <taxon>Bacillaceae</taxon>
        <taxon>Robertmurraya</taxon>
    </lineage>
</organism>
<evidence type="ECO:0000313" key="2">
    <source>
        <dbReference type="Proteomes" id="UP001589738"/>
    </source>
</evidence>
<gene>
    <name evidence="1" type="ORF">ACFFHF_17220</name>
</gene>
<sequence length="333" mass="37379">MINWNQIEETNENPKMLELYLDQAWQNAFCYALAVEEPEKEWQSAKLLMTIIAGSDSTLQAMKASVDIGSSGISFGHGEKQLTDYKFVSQFRMYSDKGKYESFKMTINSNRKAVAIVHDDLLGNGDYILSFEGDPAEDLRNLLGGGKFGLNILPEWKNIILDEFVRRGCIEELNFYFDPSLFPNGLSIYKLKFSEENAEQEADDIISDMMKKGMLKFPKAGTGASVESIEDLGTYMTKFMDDMVKKVSDRVTPIHNPIVDPVHPQISTYKRELFPVQAHVSTAIAKVLKKQKVALIQGEMSTGKSTMMTAIPDVLAAMSNKKGYFACRALVIE</sequence>
<dbReference type="RefSeq" id="WP_377058689.1">
    <property type="nucleotide sequence ID" value="NZ_JBHLUU010000114.1"/>
</dbReference>
<proteinExistence type="predicted"/>
<dbReference type="EMBL" id="JBHLUU010000114">
    <property type="protein sequence ID" value="MFC0476947.1"/>
    <property type="molecule type" value="Genomic_DNA"/>
</dbReference>
<dbReference type="Proteomes" id="UP001589738">
    <property type="component" value="Unassembled WGS sequence"/>
</dbReference>
<reference evidence="1 2" key="1">
    <citation type="submission" date="2024-09" db="EMBL/GenBank/DDBJ databases">
        <authorList>
            <person name="Sun Q."/>
            <person name="Mori K."/>
        </authorList>
    </citation>
    <scope>NUCLEOTIDE SEQUENCE [LARGE SCALE GENOMIC DNA]</scope>
    <source>
        <strain evidence="1 2">CGMCC 1.9126</strain>
    </source>
</reference>
<accession>A0ABV6KUD4</accession>
<evidence type="ECO:0000313" key="1">
    <source>
        <dbReference type="EMBL" id="MFC0476947.1"/>
    </source>
</evidence>